<dbReference type="InterPro" id="IPR001461">
    <property type="entry name" value="Aspartic_peptidase_A1"/>
</dbReference>
<proteinExistence type="predicted"/>
<evidence type="ECO:0000256" key="5">
    <source>
        <dbReference type="SAM" id="Phobius"/>
    </source>
</evidence>
<dbReference type="CDD" id="cd05471">
    <property type="entry name" value="pepsin_like"/>
    <property type="match status" value="1"/>
</dbReference>
<feature type="active site" evidence="4">
    <location>
        <position position="229"/>
    </location>
</feature>
<comment type="caution">
    <text evidence="7">The sequence shown here is derived from an EMBL/GenBank/DDBJ whole genome shotgun (WGS) entry which is preliminary data.</text>
</comment>
<keyword evidence="5" id="KW-1133">Transmembrane helix</keyword>
<dbReference type="EMBL" id="CAJJDP010000097">
    <property type="protein sequence ID" value="CAD8190769.1"/>
    <property type="molecule type" value="Genomic_DNA"/>
</dbReference>
<keyword evidence="3" id="KW-0378">Hydrolase</keyword>
<dbReference type="InterPro" id="IPR033121">
    <property type="entry name" value="PEPTIDASE_A1"/>
</dbReference>
<evidence type="ECO:0000259" key="6">
    <source>
        <dbReference type="PROSITE" id="PS51767"/>
    </source>
</evidence>
<keyword evidence="5" id="KW-0472">Membrane</keyword>
<evidence type="ECO:0000313" key="8">
    <source>
        <dbReference type="Proteomes" id="UP000683925"/>
    </source>
</evidence>
<keyword evidence="8" id="KW-1185">Reference proteome</keyword>
<protein>
    <recommendedName>
        <fullName evidence="6">Peptidase A1 domain-containing protein</fullName>
    </recommendedName>
</protein>
<evidence type="ECO:0000256" key="2">
    <source>
        <dbReference type="ARBA" id="ARBA00022750"/>
    </source>
</evidence>
<keyword evidence="5" id="KW-0812">Transmembrane</keyword>
<dbReference type="GO" id="GO:0006508">
    <property type="term" value="P:proteolysis"/>
    <property type="evidence" value="ECO:0007669"/>
    <property type="project" value="UniProtKB-KW"/>
</dbReference>
<reference evidence="7" key="1">
    <citation type="submission" date="2021-01" db="EMBL/GenBank/DDBJ databases">
        <authorList>
            <consortium name="Genoscope - CEA"/>
            <person name="William W."/>
        </authorList>
    </citation>
    <scope>NUCLEOTIDE SEQUENCE</scope>
</reference>
<evidence type="ECO:0000256" key="4">
    <source>
        <dbReference type="PIRSR" id="PIRSR601461-1"/>
    </source>
</evidence>
<dbReference type="GO" id="GO:0004190">
    <property type="term" value="F:aspartic-type endopeptidase activity"/>
    <property type="evidence" value="ECO:0007669"/>
    <property type="project" value="UniProtKB-KW"/>
</dbReference>
<dbReference type="OMA" id="VEIQYGK"/>
<dbReference type="PROSITE" id="PS51767">
    <property type="entry name" value="PEPTIDASE_A1"/>
    <property type="match status" value="1"/>
</dbReference>
<dbReference type="PANTHER" id="PTHR47966:SF51">
    <property type="entry name" value="BETA-SITE APP-CLEAVING ENZYME, ISOFORM A-RELATED"/>
    <property type="match status" value="1"/>
</dbReference>
<feature type="domain" description="Peptidase A1" evidence="6">
    <location>
        <begin position="37"/>
        <end position="346"/>
    </location>
</feature>
<keyword evidence="1" id="KW-0645">Protease</keyword>
<organism evidence="7 8">
    <name type="scientific">Paramecium octaurelia</name>
    <dbReference type="NCBI Taxonomy" id="43137"/>
    <lineage>
        <taxon>Eukaryota</taxon>
        <taxon>Sar</taxon>
        <taxon>Alveolata</taxon>
        <taxon>Ciliophora</taxon>
        <taxon>Intramacronucleata</taxon>
        <taxon>Oligohymenophorea</taxon>
        <taxon>Peniculida</taxon>
        <taxon>Parameciidae</taxon>
        <taxon>Paramecium</taxon>
    </lineage>
</organism>
<evidence type="ECO:0000256" key="1">
    <source>
        <dbReference type="ARBA" id="ARBA00022670"/>
    </source>
</evidence>
<dbReference type="Pfam" id="PF00026">
    <property type="entry name" value="Asp"/>
    <property type="match status" value="1"/>
</dbReference>
<dbReference type="FunFam" id="2.40.70.10:FF:000167">
    <property type="entry name" value="Uncharacterized protein"/>
    <property type="match status" value="1"/>
</dbReference>
<dbReference type="PROSITE" id="PS00141">
    <property type="entry name" value="ASP_PROTEASE"/>
    <property type="match status" value="1"/>
</dbReference>
<dbReference type="InterPro" id="IPR001969">
    <property type="entry name" value="Aspartic_peptidase_AS"/>
</dbReference>
<sequence>MIIIFLFLNSAFGISINLFRRQTLPQNNISNFLNIQYYGVVKIGTPPQEFTVIYDTGSGELWVPSYGCVGCHNQEYFRAEESKTLEVSDYVVEIQYGKGKVVGRMVEDYIGLPQSNIHSFMPFLLIIRETEIRGLQSDGIMGLNNDQSIPNLFDIAAQQGLMNNSIFVMQLNQIPYQSRIYYNISDEKLNNGTKWINSTSDSYWTIQIDQAQIQDYIVNFNETQFALVDTGTSDLILNEEMYELVLNSLLKTCKKQFGIVFCPCNPTEKQKQYLPDIVVFSKGVKLTISYSSYIMNDDSTSDGYCQITLASNKILKDFSNQMIFGDPFFFNYITIFDKQNNRIGFQEANQGVWDDSQQYYDDFTIDFTGLFWFSLIAYIIMIGGLFYYNYILSKAQIGSPSEQGHSIQL</sequence>
<dbReference type="PANTHER" id="PTHR47966">
    <property type="entry name" value="BETA-SITE APP-CLEAVING ENZYME, ISOFORM A-RELATED"/>
    <property type="match status" value="1"/>
</dbReference>
<dbReference type="OrthoDB" id="422879at2759"/>
<evidence type="ECO:0000313" key="7">
    <source>
        <dbReference type="EMBL" id="CAD8190769.1"/>
    </source>
</evidence>
<dbReference type="AlphaFoldDB" id="A0A8S1WRF6"/>
<evidence type="ECO:0000256" key="3">
    <source>
        <dbReference type="ARBA" id="ARBA00022801"/>
    </source>
</evidence>
<feature type="active site" evidence="4">
    <location>
        <position position="55"/>
    </location>
</feature>
<name>A0A8S1WRF6_PAROT</name>
<accession>A0A8S1WRF6</accession>
<dbReference type="InterPro" id="IPR034164">
    <property type="entry name" value="Pepsin-like_dom"/>
</dbReference>
<keyword evidence="2" id="KW-0064">Aspartyl protease</keyword>
<feature type="transmembrane region" description="Helical" evidence="5">
    <location>
        <begin position="370"/>
        <end position="390"/>
    </location>
</feature>
<gene>
    <name evidence="7" type="ORF">POCTA_138.1.T0980084</name>
</gene>
<dbReference type="Proteomes" id="UP000683925">
    <property type="component" value="Unassembled WGS sequence"/>
</dbReference>